<protein>
    <submittedName>
        <fullName evidence="2">Uncharacterized protein</fullName>
    </submittedName>
</protein>
<dbReference type="Proteomes" id="UP000011668">
    <property type="component" value="Unassembled WGS sequence"/>
</dbReference>
<dbReference type="HOGENOM" id="CLU_1929019_0_0_1"/>
<dbReference type="AlphaFoldDB" id="L8WUA8"/>
<gene>
    <name evidence="2" type="ORF">AG1IA_05608</name>
</gene>
<comment type="caution">
    <text evidence="2">The sequence shown here is derived from an EMBL/GenBank/DDBJ whole genome shotgun (WGS) entry which is preliminary data.</text>
</comment>
<keyword evidence="3" id="KW-1185">Reference proteome</keyword>
<name>L8WUA8_THACA</name>
<proteinExistence type="predicted"/>
<reference evidence="2 3" key="1">
    <citation type="journal article" date="2013" name="Nat. Commun.">
        <title>The evolution and pathogenic mechanisms of the rice sheath blight pathogen.</title>
        <authorList>
            <person name="Zheng A."/>
            <person name="Lin R."/>
            <person name="Xu L."/>
            <person name="Qin P."/>
            <person name="Tang C."/>
            <person name="Ai P."/>
            <person name="Zhang D."/>
            <person name="Liu Y."/>
            <person name="Sun Z."/>
            <person name="Feng H."/>
            <person name="Wang Y."/>
            <person name="Chen Y."/>
            <person name="Liang X."/>
            <person name="Fu R."/>
            <person name="Li Q."/>
            <person name="Zhang J."/>
            <person name="Yu X."/>
            <person name="Xie Z."/>
            <person name="Ding L."/>
            <person name="Guan P."/>
            <person name="Tang J."/>
            <person name="Liang Y."/>
            <person name="Wang S."/>
            <person name="Deng Q."/>
            <person name="Li S."/>
            <person name="Zhu J."/>
            <person name="Wang L."/>
            <person name="Liu H."/>
            <person name="Li P."/>
        </authorList>
    </citation>
    <scope>NUCLEOTIDE SEQUENCE [LARGE SCALE GENOMIC DNA]</scope>
    <source>
        <strain evidence="3">AG-1 IA</strain>
    </source>
</reference>
<feature type="compositionally biased region" description="Polar residues" evidence="1">
    <location>
        <begin position="111"/>
        <end position="120"/>
    </location>
</feature>
<accession>L8WUA8</accession>
<evidence type="ECO:0000313" key="2">
    <source>
        <dbReference type="EMBL" id="ELU40362.1"/>
    </source>
</evidence>
<dbReference type="EMBL" id="AFRT01001443">
    <property type="protein sequence ID" value="ELU40362.1"/>
    <property type="molecule type" value="Genomic_DNA"/>
</dbReference>
<sequence>MEAKVNVATQVVAVFHSGRSFPNFEGAGQSYLSLIGIEYISAVALKRPYTSTTIGITRFASPMYVTRRGDLRASPPAFMSGTSKAARNASVANSDRSVSTSEGNPGRLRSKSNTVSNTADCTGVRPSMSGL</sequence>
<organism evidence="2 3">
    <name type="scientific">Thanatephorus cucumeris (strain AG1-IA)</name>
    <name type="common">Rice sheath blight fungus</name>
    <name type="synonym">Rhizoctonia solani</name>
    <dbReference type="NCBI Taxonomy" id="983506"/>
    <lineage>
        <taxon>Eukaryota</taxon>
        <taxon>Fungi</taxon>
        <taxon>Dikarya</taxon>
        <taxon>Basidiomycota</taxon>
        <taxon>Agaricomycotina</taxon>
        <taxon>Agaricomycetes</taxon>
        <taxon>Cantharellales</taxon>
        <taxon>Ceratobasidiaceae</taxon>
        <taxon>Rhizoctonia</taxon>
        <taxon>Rhizoctonia solani AG-1</taxon>
    </lineage>
</organism>
<feature type="region of interest" description="Disordered" evidence="1">
    <location>
        <begin position="74"/>
        <end position="131"/>
    </location>
</feature>
<evidence type="ECO:0000313" key="3">
    <source>
        <dbReference type="Proteomes" id="UP000011668"/>
    </source>
</evidence>
<feature type="compositionally biased region" description="Polar residues" evidence="1">
    <location>
        <begin position="80"/>
        <end position="103"/>
    </location>
</feature>
<evidence type="ECO:0000256" key="1">
    <source>
        <dbReference type="SAM" id="MobiDB-lite"/>
    </source>
</evidence>